<feature type="non-terminal residue" evidence="2">
    <location>
        <position position="1"/>
    </location>
</feature>
<feature type="compositionally biased region" description="Low complexity" evidence="1">
    <location>
        <begin position="107"/>
        <end position="135"/>
    </location>
</feature>
<reference evidence="2" key="1">
    <citation type="submission" date="2023-10" db="EMBL/GenBank/DDBJ databases">
        <title>Genome assembly of Pristionchus species.</title>
        <authorList>
            <person name="Yoshida K."/>
            <person name="Sommer R.J."/>
        </authorList>
    </citation>
    <scope>NUCLEOTIDE SEQUENCE</scope>
    <source>
        <strain evidence="2">RS5133</strain>
    </source>
</reference>
<feature type="compositionally biased region" description="Low complexity" evidence="1">
    <location>
        <begin position="185"/>
        <end position="204"/>
    </location>
</feature>
<dbReference type="AlphaFoldDB" id="A0AAV5VWG3"/>
<gene>
    <name evidence="2" type="ORF">PFISCL1PPCAC_15418</name>
</gene>
<evidence type="ECO:0000313" key="3">
    <source>
        <dbReference type="Proteomes" id="UP001432322"/>
    </source>
</evidence>
<feature type="compositionally biased region" description="Polar residues" evidence="1">
    <location>
        <begin position="163"/>
        <end position="172"/>
    </location>
</feature>
<comment type="caution">
    <text evidence="2">The sequence shown here is derived from an EMBL/GenBank/DDBJ whole genome shotgun (WGS) entry which is preliminary data.</text>
</comment>
<evidence type="ECO:0000313" key="2">
    <source>
        <dbReference type="EMBL" id="GMT24121.1"/>
    </source>
</evidence>
<accession>A0AAV5VWG3</accession>
<sequence length="301" mass="31806">SPYLPPPVPSYIPSYETANEDRYESSSSPSLPTSTLRPSIPVTTEKSIPLYPSGSQYYTGIHKTENPSSSTVTYPSPSYPASSQHHQSSSSISGSGSAPRPYPVPSLPSRSPSYSSPSPSPPVVYSTTPSVHYPSPSFPTPPPPSSTASSYYSATIEAGVGSINPSYPSNNGYYPGPAPVDTVGPTYSTVSYPSPSSSTSSPRTAAPHYHGSNQSGSGSNRYYPAPEPPYVETVSSTRAPSPSVRPVTYPSVSEYFSGRGGSTVSTTEHPRVNTFDSSSEYSTIALPIEVNERIPASYYSK</sequence>
<dbReference type="Proteomes" id="UP001432322">
    <property type="component" value="Unassembled WGS sequence"/>
</dbReference>
<proteinExistence type="predicted"/>
<feature type="region of interest" description="Disordered" evidence="1">
    <location>
        <begin position="1"/>
        <end position="275"/>
    </location>
</feature>
<feature type="compositionally biased region" description="Polar residues" evidence="1">
    <location>
        <begin position="211"/>
        <end position="220"/>
    </location>
</feature>
<dbReference type="EMBL" id="BTSY01000004">
    <property type="protein sequence ID" value="GMT24121.1"/>
    <property type="molecule type" value="Genomic_DNA"/>
</dbReference>
<keyword evidence="3" id="KW-1185">Reference proteome</keyword>
<feature type="compositionally biased region" description="Low complexity" evidence="1">
    <location>
        <begin position="146"/>
        <end position="155"/>
    </location>
</feature>
<feature type="compositionally biased region" description="Low complexity" evidence="1">
    <location>
        <begin position="67"/>
        <end position="99"/>
    </location>
</feature>
<feature type="compositionally biased region" description="Pro residues" evidence="1">
    <location>
        <begin position="136"/>
        <end position="145"/>
    </location>
</feature>
<feature type="compositionally biased region" description="Pro residues" evidence="1">
    <location>
        <begin position="1"/>
        <end position="10"/>
    </location>
</feature>
<evidence type="ECO:0000256" key="1">
    <source>
        <dbReference type="SAM" id="MobiDB-lite"/>
    </source>
</evidence>
<protein>
    <submittedName>
        <fullName evidence="2">Uncharacterized protein</fullName>
    </submittedName>
</protein>
<feature type="compositionally biased region" description="Low complexity" evidence="1">
    <location>
        <begin position="25"/>
        <end position="39"/>
    </location>
</feature>
<organism evidence="2 3">
    <name type="scientific">Pristionchus fissidentatus</name>
    <dbReference type="NCBI Taxonomy" id="1538716"/>
    <lineage>
        <taxon>Eukaryota</taxon>
        <taxon>Metazoa</taxon>
        <taxon>Ecdysozoa</taxon>
        <taxon>Nematoda</taxon>
        <taxon>Chromadorea</taxon>
        <taxon>Rhabditida</taxon>
        <taxon>Rhabditina</taxon>
        <taxon>Diplogasteromorpha</taxon>
        <taxon>Diplogasteroidea</taxon>
        <taxon>Neodiplogasteridae</taxon>
        <taxon>Pristionchus</taxon>
    </lineage>
</organism>
<name>A0AAV5VWG3_9BILA</name>
<feature type="non-terminal residue" evidence="2">
    <location>
        <position position="301"/>
    </location>
</feature>